<reference evidence="2 3" key="1">
    <citation type="journal article" date="2019" name="ISME J.">
        <title>Genome analyses of uncultured TG2/ZB3 bacteria in 'Margulisbacteria' specifically attached to ectosymbiotic spirochetes of protists in the termite gut.</title>
        <authorList>
            <person name="Utami Y.D."/>
            <person name="Kuwahara H."/>
            <person name="Igai K."/>
            <person name="Murakami T."/>
            <person name="Sugaya K."/>
            <person name="Morikawa T."/>
            <person name="Nagura Y."/>
            <person name="Yuki M."/>
            <person name="Deevong P."/>
            <person name="Inoue T."/>
            <person name="Kihara K."/>
            <person name="Lo N."/>
            <person name="Yamada A."/>
            <person name="Ohkuma M."/>
            <person name="Hongoh Y."/>
        </authorList>
    </citation>
    <scope>NUCLEOTIDE SEQUENCE [LARGE SCALE GENOMIC DNA]</scope>
    <source>
        <strain evidence="2">NkOx7-02</strain>
    </source>
</reference>
<sequence length="215" mass="24085">MDWATGNYLLEVTYQQNGKTLRQSAVIRLRDAKFDTETLTISQQKQQEGATDTTALLRENRLLGAAFRERKNGSYVTGAFGHPLRNTQAPITSPYGVQRHYRDQAGRPLYSWSHRGMDFAAKRRTPVYAVQNGVISVAEMMQVNGGIIVLDHGQGVMSIYSHLDALLVQKNQYVTKNALIAYSGNTGQSTGPHLHFGLSVHNVRVNPQEWLGKKW</sequence>
<keyword evidence="3" id="KW-1185">Reference proteome</keyword>
<organism evidence="2 3">
    <name type="scientific">Candidatus Termititenax persephonae</name>
    <dbReference type="NCBI Taxonomy" id="2218525"/>
    <lineage>
        <taxon>Bacteria</taxon>
        <taxon>Bacillati</taxon>
        <taxon>Candidatus Margulisiibacteriota</taxon>
        <taxon>Candidatus Termititenacia</taxon>
        <taxon>Candidatus Termititenacales</taxon>
        <taxon>Candidatus Termititenacaceae</taxon>
        <taxon>Candidatus Termititenax</taxon>
    </lineage>
</organism>
<dbReference type="SUPFAM" id="SSF51261">
    <property type="entry name" value="Duplicated hybrid motif"/>
    <property type="match status" value="1"/>
</dbReference>
<evidence type="ECO:0000259" key="1">
    <source>
        <dbReference type="Pfam" id="PF01551"/>
    </source>
</evidence>
<gene>
    <name evidence="2" type="ORF">NO2_0059</name>
</gene>
<proteinExistence type="predicted"/>
<dbReference type="InterPro" id="IPR050570">
    <property type="entry name" value="Cell_wall_metabolism_enzyme"/>
</dbReference>
<feature type="domain" description="M23ase beta-sheet core" evidence="1">
    <location>
        <begin position="113"/>
        <end position="207"/>
    </location>
</feature>
<dbReference type="PANTHER" id="PTHR21666">
    <property type="entry name" value="PEPTIDASE-RELATED"/>
    <property type="match status" value="1"/>
</dbReference>
<dbReference type="InterPro" id="IPR011055">
    <property type="entry name" value="Dup_hybrid_motif"/>
</dbReference>
<dbReference type="Pfam" id="PF01551">
    <property type="entry name" value="Peptidase_M23"/>
    <property type="match status" value="1"/>
</dbReference>
<dbReference type="Gene3D" id="2.70.70.10">
    <property type="entry name" value="Glucose Permease (Domain IIA)"/>
    <property type="match status" value="1"/>
</dbReference>
<accession>A0A388TEB8</accession>
<dbReference type="Proteomes" id="UP000275925">
    <property type="component" value="Unassembled WGS sequence"/>
</dbReference>
<dbReference type="GO" id="GO:0004222">
    <property type="term" value="F:metalloendopeptidase activity"/>
    <property type="evidence" value="ECO:0007669"/>
    <property type="project" value="TreeGrafter"/>
</dbReference>
<dbReference type="CDD" id="cd12797">
    <property type="entry name" value="M23_peptidase"/>
    <property type="match status" value="1"/>
</dbReference>
<dbReference type="AlphaFoldDB" id="A0A388TEB8"/>
<dbReference type="EMBL" id="BGZO01000001">
    <property type="protein sequence ID" value="GBR75378.1"/>
    <property type="molecule type" value="Genomic_DNA"/>
</dbReference>
<name>A0A388TEB8_9BACT</name>
<dbReference type="PANTHER" id="PTHR21666:SF270">
    <property type="entry name" value="MUREIN HYDROLASE ACTIVATOR ENVC"/>
    <property type="match status" value="1"/>
</dbReference>
<protein>
    <submittedName>
        <fullName evidence="2">Peptidase M23</fullName>
    </submittedName>
</protein>
<evidence type="ECO:0000313" key="3">
    <source>
        <dbReference type="Proteomes" id="UP000275925"/>
    </source>
</evidence>
<comment type="caution">
    <text evidence="2">The sequence shown here is derived from an EMBL/GenBank/DDBJ whole genome shotgun (WGS) entry which is preliminary data.</text>
</comment>
<evidence type="ECO:0000313" key="2">
    <source>
        <dbReference type="EMBL" id="GBR75378.1"/>
    </source>
</evidence>
<dbReference type="InterPro" id="IPR016047">
    <property type="entry name" value="M23ase_b-sheet_dom"/>
</dbReference>